<accession>A0ACB5U7Q2</accession>
<proteinExistence type="predicted"/>
<name>A0ACB5U7Q2_AMBMO</name>
<dbReference type="EMBL" id="BSXS01012855">
    <property type="protein sequence ID" value="GMF03141.1"/>
    <property type="molecule type" value="Genomic_DNA"/>
</dbReference>
<evidence type="ECO:0000313" key="2">
    <source>
        <dbReference type="Proteomes" id="UP001165064"/>
    </source>
</evidence>
<gene>
    <name evidence="1" type="ORF">Amon02_001168300</name>
</gene>
<keyword evidence="2" id="KW-1185">Reference proteome</keyword>
<protein>
    <submittedName>
        <fullName evidence="1">Unnamed protein product</fullName>
    </submittedName>
</protein>
<reference evidence="1" key="1">
    <citation type="submission" date="2023-04" db="EMBL/GenBank/DDBJ databases">
        <title>Ambrosiozyma monospora NBRC 10751.</title>
        <authorList>
            <person name="Ichikawa N."/>
            <person name="Sato H."/>
            <person name="Tonouchi N."/>
        </authorList>
    </citation>
    <scope>NUCLEOTIDE SEQUENCE</scope>
    <source>
        <strain evidence="1">NBRC 10751</strain>
    </source>
</reference>
<organism evidence="1 2">
    <name type="scientific">Ambrosiozyma monospora</name>
    <name type="common">Yeast</name>
    <name type="synonym">Endomycopsis monosporus</name>
    <dbReference type="NCBI Taxonomy" id="43982"/>
    <lineage>
        <taxon>Eukaryota</taxon>
        <taxon>Fungi</taxon>
        <taxon>Dikarya</taxon>
        <taxon>Ascomycota</taxon>
        <taxon>Saccharomycotina</taxon>
        <taxon>Pichiomycetes</taxon>
        <taxon>Pichiales</taxon>
        <taxon>Pichiaceae</taxon>
        <taxon>Ambrosiozyma</taxon>
    </lineage>
</organism>
<comment type="caution">
    <text evidence="1">The sequence shown here is derived from an EMBL/GenBank/DDBJ whole genome shotgun (WGS) entry which is preliminary data.</text>
</comment>
<dbReference type="Proteomes" id="UP001165064">
    <property type="component" value="Unassembled WGS sequence"/>
</dbReference>
<sequence>MYQLKDLYFRLIHENKKCVTPTRELAYLAFSPTSDEVEFEYEGDNEKKEEKIEEEIQIDVPPPSDAMNIDTQATDHDEIYGSIQLDTQDNDVTMDEGYDENSKAANVVTLTPPQKDSTTSSAIPNPLTSEPGNFEDADLIPAFEEKQHDNISHQPIKANTLTSLIEEKSIVDSAVDLTVDDGIDDEADISTPSFTTVANIDSHQHQPPEVSEPTEQHFHTDSPALPSPPPERSTLNTVATTATTNSVPAIAKISPDQIENALEIGRQQDVTEY</sequence>
<evidence type="ECO:0000313" key="1">
    <source>
        <dbReference type="EMBL" id="GMF03141.1"/>
    </source>
</evidence>